<dbReference type="InterPro" id="IPR051409">
    <property type="entry name" value="Atypical_kinase_ADCK"/>
</dbReference>
<protein>
    <submittedName>
        <fullName evidence="6">AarF/ABC1/UbiB kinase family protein</fullName>
    </submittedName>
</protein>
<dbReference type="InterPro" id="IPR011009">
    <property type="entry name" value="Kinase-like_dom_sf"/>
</dbReference>
<dbReference type="EMBL" id="CP059851">
    <property type="protein sequence ID" value="QMW22033.1"/>
    <property type="molecule type" value="Genomic_DNA"/>
</dbReference>
<evidence type="ECO:0000313" key="7">
    <source>
        <dbReference type="Proteomes" id="UP000515292"/>
    </source>
</evidence>
<dbReference type="CDD" id="cd13970">
    <property type="entry name" value="ABC1_ADCK3"/>
    <property type="match status" value="1"/>
</dbReference>
<dbReference type="InterPro" id="IPR004147">
    <property type="entry name" value="ABC1_dom"/>
</dbReference>
<dbReference type="SUPFAM" id="SSF56112">
    <property type="entry name" value="Protein kinase-like (PK-like)"/>
    <property type="match status" value="1"/>
</dbReference>
<evidence type="ECO:0000256" key="4">
    <source>
        <dbReference type="ARBA" id="ARBA00022840"/>
    </source>
</evidence>
<dbReference type="Proteomes" id="UP000515292">
    <property type="component" value="Chromosome"/>
</dbReference>
<feature type="domain" description="ABC1 atypical kinase-like" evidence="5">
    <location>
        <begin position="82"/>
        <end position="320"/>
    </location>
</feature>
<dbReference type="Pfam" id="PF03109">
    <property type="entry name" value="ABC1"/>
    <property type="match status" value="1"/>
</dbReference>
<dbReference type="PANTHER" id="PTHR43851:SF3">
    <property type="entry name" value="COENZYME Q8"/>
    <property type="match status" value="1"/>
</dbReference>
<dbReference type="InterPro" id="IPR034646">
    <property type="entry name" value="ADCK3_dom"/>
</dbReference>
<dbReference type="PANTHER" id="PTHR43851">
    <property type="match status" value="1"/>
</dbReference>
<evidence type="ECO:0000256" key="1">
    <source>
        <dbReference type="ARBA" id="ARBA00009670"/>
    </source>
</evidence>
<dbReference type="RefSeq" id="WP_182294878.1">
    <property type="nucleotide sequence ID" value="NZ_CP059851.1"/>
</dbReference>
<comment type="similarity">
    <text evidence="1">Belongs to the protein kinase superfamily. ADCK protein kinase family.</text>
</comment>
<organism evidence="6 7">
    <name type="scientific">Sandaracinobacteroides saxicola</name>
    <dbReference type="NCBI Taxonomy" id="2759707"/>
    <lineage>
        <taxon>Bacteria</taxon>
        <taxon>Pseudomonadati</taxon>
        <taxon>Pseudomonadota</taxon>
        <taxon>Alphaproteobacteria</taxon>
        <taxon>Sphingomonadales</taxon>
        <taxon>Sphingosinicellaceae</taxon>
        <taxon>Sandaracinobacteroides</taxon>
    </lineage>
</organism>
<dbReference type="AlphaFoldDB" id="A0A7G5IF91"/>
<keyword evidence="3" id="KW-0547">Nucleotide-binding</keyword>
<dbReference type="GO" id="GO:0006744">
    <property type="term" value="P:ubiquinone biosynthetic process"/>
    <property type="evidence" value="ECO:0007669"/>
    <property type="project" value="TreeGrafter"/>
</dbReference>
<sequence length="456" mass="49883">MADHSSLTGTLARFGKVGLQLGGFAAQAGAARLGGRDFADPKNAAELRRALGSLKGPVMKIAQILSTIPDALPPQFAAELAQLQANAPPMGPGFLRRRMGAELGPDWRNRFGTFDDTAVAAASLGQVHRATLPGGAPVAVKLQYPDMSSAVEADLKQLDMLFGALRMVDKSIDPSEIREELAARLREELDYAREARHLSLYRAMLADNPHAHVPGVHPDLSTTRLLTMDWLDGAPLMSFKGADQATRDTIAERLFNAWYAPFYRYGIIHGDPHMGNYSVRPDLGINLLDFGCVRIFPPRFIGGVNRLYHAIEANDRDAAVHAFELWGFRDLSREIIETLLIWAEFLYGPLLDDRVRPIADNIAPGEYGRATAAKVHARLRTLGTVTVPAEFVFMDRAAIGLGGVFIHMDARLNWHRLFRGLMDDFDEAEVATRQSRALHDAGLSAEGADGKSAATL</sequence>
<keyword evidence="4" id="KW-0067">ATP-binding</keyword>
<evidence type="ECO:0000313" key="6">
    <source>
        <dbReference type="EMBL" id="QMW22033.1"/>
    </source>
</evidence>
<keyword evidence="2" id="KW-0808">Transferase</keyword>
<evidence type="ECO:0000256" key="2">
    <source>
        <dbReference type="ARBA" id="ARBA00022679"/>
    </source>
</evidence>
<accession>A0A7G5IF91</accession>
<keyword evidence="6" id="KW-0418">Kinase</keyword>
<evidence type="ECO:0000259" key="5">
    <source>
        <dbReference type="Pfam" id="PF03109"/>
    </source>
</evidence>
<proteinExistence type="inferred from homology"/>
<name>A0A7G5IF91_9SPHN</name>
<gene>
    <name evidence="6" type="ORF">H3309_11720</name>
</gene>
<dbReference type="GO" id="GO:0005524">
    <property type="term" value="F:ATP binding"/>
    <property type="evidence" value="ECO:0007669"/>
    <property type="project" value="UniProtKB-KW"/>
</dbReference>
<dbReference type="KEGG" id="sand:H3309_11720"/>
<dbReference type="GO" id="GO:0016301">
    <property type="term" value="F:kinase activity"/>
    <property type="evidence" value="ECO:0007669"/>
    <property type="project" value="UniProtKB-KW"/>
</dbReference>
<reference evidence="6 7" key="1">
    <citation type="submission" date="2020-07" db="EMBL/GenBank/DDBJ databases">
        <title>Complete genome sequence for Sandaracinobacter sp. M6.</title>
        <authorList>
            <person name="Tang Y."/>
            <person name="Liu Q."/>
            <person name="Guo Z."/>
            <person name="Lei P."/>
            <person name="Huang B."/>
        </authorList>
    </citation>
    <scope>NUCLEOTIDE SEQUENCE [LARGE SCALE GENOMIC DNA]</scope>
    <source>
        <strain evidence="6 7">M6</strain>
    </source>
</reference>
<evidence type="ECO:0000256" key="3">
    <source>
        <dbReference type="ARBA" id="ARBA00022741"/>
    </source>
</evidence>
<keyword evidence="7" id="KW-1185">Reference proteome</keyword>